<dbReference type="InterPro" id="IPR002850">
    <property type="entry name" value="PIN_toxin-like"/>
</dbReference>
<dbReference type="PANTHER" id="PTHR34610:SF3">
    <property type="entry name" value="SSL7007 PROTEIN"/>
    <property type="match status" value="1"/>
</dbReference>
<dbReference type="SUPFAM" id="SSF88723">
    <property type="entry name" value="PIN domain-like"/>
    <property type="match status" value="1"/>
</dbReference>
<dbReference type="InterPro" id="IPR002716">
    <property type="entry name" value="PIN_dom"/>
</dbReference>
<protein>
    <submittedName>
        <fullName evidence="2">Putative toxin-antitoxin system toxin component, PIN family</fullName>
    </submittedName>
</protein>
<dbReference type="PANTHER" id="PTHR34610">
    <property type="entry name" value="SSL7007 PROTEIN"/>
    <property type="match status" value="1"/>
</dbReference>
<name>A0A1F7YW81_9BACT</name>
<gene>
    <name evidence="2" type="ORF">A2803_02210</name>
</gene>
<dbReference type="SMART" id="SM00670">
    <property type="entry name" value="PINc"/>
    <property type="match status" value="1"/>
</dbReference>
<dbReference type="InterPro" id="IPR029060">
    <property type="entry name" value="PIN-like_dom_sf"/>
</dbReference>
<dbReference type="Proteomes" id="UP000178870">
    <property type="component" value="Unassembled WGS sequence"/>
</dbReference>
<reference evidence="2 3" key="1">
    <citation type="journal article" date="2016" name="Nat. Commun.">
        <title>Thousands of microbial genomes shed light on interconnected biogeochemical processes in an aquifer system.</title>
        <authorList>
            <person name="Anantharaman K."/>
            <person name="Brown C.T."/>
            <person name="Hug L.A."/>
            <person name="Sharon I."/>
            <person name="Castelle C.J."/>
            <person name="Probst A.J."/>
            <person name="Thomas B.C."/>
            <person name="Singh A."/>
            <person name="Wilkins M.J."/>
            <person name="Karaoz U."/>
            <person name="Brodie E.L."/>
            <person name="Williams K.H."/>
            <person name="Hubbard S.S."/>
            <person name="Banfield J.F."/>
        </authorList>
    </citation>
    <scope>NUCLEOTIDE SEQUENCE [LARGE SCALE GENOMIC DNA]</scope>
</reference>
<evidence type="ECO:0000259" key="1">
    <source>
        <dbReference type="SMART" id="SM00670"/>
    </source>
</evidence>
<accession>A0A1F7YW81</accession>
<sequence length="138" mass="15833">MKLVLDTNIIVSSVISQRGYSAKIRGKWQSGEVQLATSREILQEVEWVLNYPRIQKRHRWAPKQVSEFVKQIRANSVFVAKTRKVKAVEEDPDDDKFVECALAAKARIIITGDPHLLSIKKYKNISIVTPREFIESRG</sequence>
<dbReference type="Gene3D" id="3.40.50.1010">
    <property type="entry name" value="5'-nuclease"/>
    <property type="match status" value="1"/>
</dbReference>
<feature type="domain" description="PIN" evidence="1">
    <location>
        <begin position="1"/>
        <end position="118"/>
    </location>
</feature>
<comment type="caution">
    <text evidence="2">The sequence shown here is derived from an EMBL/GenBank/DDBJ whole genome shotgun (WGS) entry which is preliminary data.</text>
</comment>
<evidence type="ECO:0000313" key="2">
    <source>
        <dbReference type="EMBL" id="OGM31527.1"/>
    </source>
</evidence>
<organism evidence="2 3">
    <name type="scientific">Candidatus Woesebacteria bacterium RIFCSPHIGHO2_01_FULL_44_21</name>
    <dbReference type="NCBI Taxonomy" id="1802503"/>
    <lineage>
        <taxon>Bacteria</taxon>
        <taxon>Candidatus Woeseibacteriota</taxon>
    </lineage>
</organism>
<dbReference type="EMBL" id="MGGP01000024">
    <property type="protein sequence ID" value="OGM31527.1"/>
    <property type="molecule type" value="Genomic_DNA"/>
</dbReference>
<dbReference type="Pfam" id="PF13470">
    <property type="entry name" value="PIN_3"/>
    <property type="match status" value="1"/>
</dbReference>
<evidence type="ECO:0000313" key="3">
    <source>
        <dbReference type="Proteomes" id="UP000178870"/>
    </source>
</evidence>
<proteinExistence type="predicted"/>
<dbReference type="NCBIfam" id="TIGR00305">
    <property type="entry name" value="putative toxin-antitoxin system toxin component, PIN family"/>
    <property type="match status" value="1"/>
</dbReference>
<dbReference type="AlphaFoldDB" id="A0A1F7YW81"/>